<sequence length="187" mass="20506">MKRKTFDLRAWPRVTHHTQTVTHVPGYVIVDFTAHAVIRPLDVPVPGAEGLARVLDSGFRWVRAHPTETGEGMAGYALTAMLDADGRPVQFYVDLHGGEGVNDTGLPWHDDLYLDVIGRPDAADPWQVAATRVIDGDDLQDAVDSGQVSADLARQTWQAAHTVAAQLQAGVFAPLDVLRRYLEDPYT</sequence>
<dbReference type="Proteomes" id="UP001595998">
    <property type="component" value="Unassembled WGS sequence"/>
</dbReference>
<name>A0ABV8XKC2_9DEIO</name>
<evidence type="ECO:0000313" key="3">
    <source>
        <dbReference type="Proteomes" id="UP001595998"/>
    </source>
</evidence>
<dbReference type="InterPro" id="IPR007295">
    <property type="entry name" value="DUF402"/>
</dbReference>
<dbReference type="PANTHER" id="PTHR41271:SF1">
    <property type="entry name" value="DUF402 DOMAIN-CONTAINING PROTEIN"/>
    <property type="match status" value="1"/>
</dbReference>
<evidence type="ECO:0000313" key="2">
    <source>
        <dbReference type="EMBL" id="MFC4426024.1"/>
    </source>
</evidence>
<comment type="caution">
    <text evidence="2">The sequence shown here is derived from an EMBL/GenBank/DDBJ whole genome shotgun (WGS) entry which is preliminary data.</text>
</comment>
<feature type="domain" description="DUF402" evidence="1">
    <location>
        <begin position="74"/>
        <end position="170"/>
    </location>
</feature>
<protein>
    <submittedName>
        <fullName evidence="2">DUF402 domain-containing protein</fullName>
    </submittedName>
</protein>
<accession>A0ABV8XKC2</accession>
<dbReference type="EMBL" id="JBHSEH010000005">
    <property type="protein sequence ID" value="MFC4426024.1"/>
    <property type="molecule type" value="Genomic_DNA"/>
</dbReference>
<organism evidence="2 3">
    <name type="scientific">Deinococcus navajonensis</name>
    <dbReference type="NCBI Taxonomy" id="309884"/>
    <lineage>
        <taxon>Bacteria</taxon>
        <taxon>Thermotogati</taxon>
        <taxon>Deinococcota</taxon>
        <taxon>Deinococci</taxon>
        <taxon>Deinococcales</taxon>
        <taxon>Deinococcaceae</taxon>
        <taxon>Deinococcus</taxon>
    </lineage>
</organism>
<keyword evidence="3" id="KW-1185">Reference proteome</keyword>
<dbReference type="RefSeq" id="WP_380037992.1">
    <property type="nucleotide sequence ID" value="NZ_JBHSEH010000005.1"/>
</dbReference>
<dbReference type="Pfam" id="PF04167">
    <property type="entry name" value="DUF402"/>
    <property type="match status" value="1"/>
</dbReference>
<proteinExistence type="predicted"/>
<dbReference type="SUPFAM" id="SSF159234">
    <property type="entry name" value="FomD-like"/>
    <property type="match status" value="1"/>
</dbReference>
<evidence type="ECO:0000259" key="1">
    <source>
        <dbReference type="Pfam" id="PF04167"/>
    </source>
</evidence>
<dbReference type="PANTHER" id="PTHR41271">
    <property type="entry name" value="DUF402 DOMAIN-CONTAINING PROTEIN"/>
    <property type="match status" value="1"/>
</dbReference>
<gene>
    <name evidence="2" type="ORF">ACFOZ9_07335</name>
</gene>
<reference evidence="3" key="1">
    <citation type="journal article" date="2019" name="Int. J. Syst. Evol. Microbiol.">
        <title>The Global Catalogue of Microorganisms (GCM) 10K type strain sequencing project: providing services to taxonomists for standard genome sequencing and annotation.</title>
        <authorList>
            <consortium name="The Broad Institute Genomics Platform"/>
            <consortium name="The Broad Institute Genome Sequencing Center for Infectious Disease"/>
            <person name="Wu L."/>
            <person name="Ma J."/>
        </authorList>
    </citation>
    <scope>NUCLEOTIDE SEQUENCE [LARGE SCALE GENOMIC DNA]</scope>
    <source>
        <strain evidence="3">CCUG 56029</strain>
    </source>
</reference>
<dbReference type="Gene3D" id="2.40.380.10">
    <property type="entry name" value="FomD-like"/>
    <property type="match status" value="1"/>
</dbReference>
<dbReference type="InterPro" id="IPR035930">
    <property type="entry name" value="FomD-like_sf"/>
</dbReference>